<dbReference type="Proteomes" id="UP000249402">
    <property type="component" value="Unassembled WGS sequence"/>
</dbReference>
<dbReference type="GeneID" id="37219932"/>
<dbReference type="OrthoDB" id="6133115at2759"/>
<name>A0A395GXS0_9EURO</name>
<dbReference type="AlphaFoldDB" id="A0A395GXS0"/>
<evidence type="ECO:0000313" key="4">
    <source>
        <dbReference type="Proteomes" id="UP000249402"/>
    </source>
</evidence>
<keyword evidence="4" id="KW-1185">Reference proteome</keyword>
<feature type="non-terminal residue" evidence="3">
    <location>
        <position position="381"/>
    </location>
</feature>
<accession>A0A395GXS0</accession>
<organism evidence="3 4">
    <name type="scientific">Aspergillus ibericus CBS 121593</name>
    <dbReference type="NCBI Taxonomy" id="1448316"/>
    <lineage>
        <taxon>Eukaryota</taxon>
        <taxon>Fungi</taxon>
        <taxon>Dikarya</taxon>
        <taxon>Ascomycota</taxon>
        <taxon>Pezizomycotina</taxon>
        <taxon>Eurotiomycetes</taxon>
        <taxon>Eurotiomycetidae</taxon>
        <taxon>Eurotiales</taxon>
        <taxon>Aspergillaceae</taxon>
        <taxon>Aspergillus</taxon>
        <taxon>Aspergillus subgen. Circumdati</taxon>
    </lineage>
</organism>
<dbReference type="PANTHER" id="PTHR35391">
    <property type="entry name" value="C2H2-TYPE DOMAIN-CONTAINING PROTEIN-RELATED"/>
    <property type="match status" value="1"/>
</dbReference>
<feature type="domain" description="C2H2-type" evidence="2">
    <location>
        <begin position="342"/>
        <end position="362"/>
    </location>
</feature>
<keyword evidence="1" id="KW-0175">Coiled coil</keyword>
<evidence type="ECO:0000313" key="3">
    <source>
        <dbReference type="EMBL" id="RAL00412.1"/>
    </source>
</evidence>
<gene>
    <name evidence="3" type="ORF">BO80DRAFT_315184</name>
</gene>
<dbReference type="RefSeq" id="XP_025574739.1">
    <property type="nucleotide sequence ID" value="XM_025715067.1"/>
</dbReference>
<protein>
    <recommendedName>
        <fullName evidence="2">C2H2-type domain-containing protein</fullName>
    </recommendedName>
</protein>
<evidence type="ECO:0000259" key="2">
    <source>
        <dbReference type="PROSITE" id="PS00028"/>
    </source>
</evidence>
<dbReference type="InterPro" id="IPR013087">
    <property type="entry name" value="Znf_C2H2_type"/>
</dbReference>
<dbReference type="PROSITE" id="PS00028">
    <property type="entry name" value="ZINC_FINGER_C2H2_1"/>
    <property type="match status" value="1"/>
</dbReference>
<dbReference type="STRING" id="1448316.A0A395GXS0"/>
<evidence type="ECO:0000256" key="1">
    <source>
        <dbReference type="SAM" id="Coils"/>
    </source>
</evidence>
<proteinExistence type="predicted"/>
<dbReference type="VEuPathDB" id="FungiDB:BO80DRAFT_315184"/>
<sequence>MATAIAPLVRSSFGQWRELVSSGQLAACNHEVPLALWEDELGRLRLWIANIGAHQSRQSSLDYRLRDASHIKDQVIRVLRRLQRLHEDLRDTLIGLNEAGEEVSEGSEEEGEEESETDLQQIYRVLRDTVDCLFQLSLAIRQPAHHDPFTRVKRADAAHFEYYDRQHVQSKYPQISEAISDRLGAAISLRRAVLQYYERHHLKLSEDPDKVLSDAVSATKLSETVASEYIPKSTETLEADSQISQTSYSESAFQGSGGLAIPSLPDGSTYGIPFECPYCFFLVNVANKHNWARHVFNDLKPYVCVIPDCQIPHRLYESRREWYAHMQAQHRMSLSAGDHPKCLLCGSRLSPGEVLEKHVARHLEELALFALPRPDTADEEA</sequence>
<feature type="coiled-coil region" evidence="1">
    <location>
        <begin position="72"/>
        <end position="99"/>
    </location>
</feature>
<reference evidence="3 4" key="1">
    <citation type="submission" date="2018-02" db="EMBL/GenBank/DDBJ databases">
        <title>The genomes of Aspergillus section Nigri reveals drivers in fungal speciation.</title>
        <authorList>
            <consortium name="DOE Joint Genome Institute"/>
            <person name="Vesth T.C."/>
            <person name="Nybo J."/>
            <person name="Theobald S."/>
            <person name="Brandl J."/>
            <person name="Frisvad J.C."/>
            <person name="Nielsen K.F."/>
            <person name="Lyhne E.K."/>
            <person name="Kogle M.E."/>
            <person name="Kuo A."/>
            <person name="Riley R."/>
            <person name="Clum A."/>
            <person name="Nolan M."/>
            <person name="Lipzen A."/>
            <person name="Salamov A."/>
            <person name="Henrissat B."/>
            <person name="Wiebenga A."/>
            <person name="De vries R.P."/>
            <person name="Grigoriev I.V."/>
            <person name="Mortensen U.H."/>
            <person name="Andersen M.R."/>
            <person name="Baker S.E."/>
        </authorList>
    </citation>
    <scope>NUCLEOTIDE SEQUENCE [LARGE SCALE GENOMIC DNA]</scope>
    <source>
        <strain evidence="3 4">CBS 121593</strain>
    </source>
</reference>
<dbReference type="Pfam" id="PF26082">
    <property type="entry name" value="zf-C2H2_AcuF"/>
    <property type="match status" value="1"/>
</dbReference>
<dbReference type="InterPro" id="IPR058925">
    <property type="entry name" value="zf-C2H2_AcuF"/>
</dbReference>
<dbReference type="PANTHER" id="PTHR35391:SF7">
    <property type="entry name" value="C2H2-TYPE DOMAIN-CONTAINING PROTEIN"/>
    <property type="match status" value="1"/>
</dbReference>
<dbReference type="EMBL" id="KZ824440">
    <property type="protein sequence ID" value="RAL00412.1"/>
    <property type="molecule type" value="Genomic_DNA"/>
</dbReference>